<name>A0A0D2BVF3_9EURO</name>
<dbReference type="VEuPathDB" id="FungiDB:PV08_05304"/>
<evidence type="ECO:0000313" key="7">
    <source>
        <dbReference type="Proteomes" id="UP000053328"/>
    </source>
</evidence>
<dbReference type="Proteomes" id="UP000053328">
    <property type="component" value="Unassembled WGS sequence"/>
</dbReference>
<dbReference type="PANTHER" id="PTHR28620">
    <property type="entry name" value="CENTROMERE PROTEIN V"/>
    <property type="match status" value="1"/>
</dbReference>
<dbReference type="Gene3D" id="2.170.150.70">
    <property type="match status" value="1"/>
</dbReference>
<keyword evidence="7" id="KW-1185">Reference proteome</keyword>
<keyword evidence="2" id="KW-0479">Metal-binding</keyword>
<comment type="similarity">
    <text evidence="1">Belongs to the Gfa family.</text>
</comment>
<feature type="region of interest" description="Disordered" evidence="4">
    <location>
        <begin position="203"/>
        <end position="225"/>
    </location>
</feature>
<accession>A0A0D2BVF3</accession>
<dbReference type="GO" id="GO:0016846">
    <property type="term" value="F:carbon-sulfur lyase activity"/>
    <property type="evidence" value="ECO:0007669"/>
    <property type="project" value="InterPro"/>
</dbReference>
<dbReference type="RefSeq" id="XP_016235475.1">
    <property type="nucleotide sequence ID" value="XM_016379648.1"/>
</dbReference>
<gene>
    <name evidence="6" type="ORF">PV08_05304</name>
</gene>
<dbReference type="OrthoDB" id="4118109at2759"/>
<proteinExistence type="inferred from homology"/>
<dbReference type="PANTHER" id="PTHR28620:SF1">
    <property type="entry name" value="CENP-V_GFA DOMAIN-CONTAINING PROTEIN"/>
    <property type="match status" value="1"/>
</dbReference>
<dbReference type="STRING" id="91928.A0A0D2BVF3"/>
<evidence type="ECO:0000256" key="1">
    <source>
        <dbReference type="ARBA" id="ARBA00005495"/>
    </source>
</evidence>
<dbReference type="InterPro" id="IPR052355">
    <property type="entry name" value="CENP-V-like"/>
</dbReference>
<dbReference type="InterPro" id="IPR006913">
    <property type="entry name" value="CENP-V/GFA"/>
</dbReference>
<dbReference type="GO" id="GO:0046872">
    <property type="term" value="F:metal ion binding"/>
    <property type="evidence" value="ECO:0007669"/>
    <property type="project" value="UniProtKB-KW"/>
</dbReference>
<dbReference type="EMBL" id="KN847495">
    <property type="protein sequence ID" value="KIW15259.1"/>
    <property type="molecule type" value="Genomic_DNA"/>
</dbReference>
<dbReference type="AlphaFoldDB" id="A0A0D2BVF3"/>
<evidence type="ECO:0000259" key="5">
    <source>
        <dbReference type="PROSITE" id="PS51891"/>
    </source>
</evidence>
<dbReference type="PROSITE" id="PS51891">
    <property type="entry name" value="CENP_V_GFA"/>
    <property type="match status" value="1"/>
</dbReference>
<evidence type="ECO:0000256" key="2">
    <source>
        <dbReference type="ARBA" id="ARBA00022723"/>
    </source>
</evidence>
<protein>
    <recommendedName>
        <fullName evidence="5">CENP-V/GFA domain-containing protein</fullName>
    </recommendedName>
</protein>
<dbReference type="GeneID" id="27332387"/>
<feature type="domain" description="CENP-V/GFA" evidence="5">
    <location>
        <begin position="22"/>
        <end position="166"/>
    </location>
</feature>
<evidence type="ECO:0000313" key="6">
    <source>
        <dbReference type="EMBL" id="KIW15259.1"/>
    </source>
</evidence>
<keyword evidence="3" id="KW-0862">Zinc</keyword>
<evidence type="ECO:0000256" key="3">
    <source>
        <dbReference type="ARBA" id="ARBA00022833"/>
    </source>
</evidence>
<dbReference type="SUPFAM" id="SSF51316">
    <property type="entry name" value="Mss4-like"/>
    <property type="match status" value="1"/>
</dbReference>
<evidence type="ECO:0000256" key="4">
    <source>
        <dbReference type="SAM" id="MobiDB-lite"/>
    </source>
</evidence>
<dbReference type="HOGENOM" id="CLU_087334_0_0_1"/>
<sequence length="225" mass="24976">MATAAAAAETTTTTTPPRRQACRGSCHCGLTQYVVFLRLPHPFSATDPPLPTDQEVYRCNCSTCTKMNFFHVHPAHPRDDFMLLSPLDPDRELSTYQCFEKLRKYYFCPTCGVRCLTFGGVGETVALEGDDAVLVGGGGGGEAAEAEEEGGGGGVPARQVWRAKWDGDKDTTPYVAVNGTTIDPREDFDLRLLTEQKRVQYFDGWSDPKDEKDPRWDRPHDRGCY</sequence>
<dbReference type="InterPro" id="IPR011057">
    <property type="entry name" value="Mss4-like_sf"/>
</dbReference>
<organism evidence="6 7">
    <name type="scientific">Exophiala spinifera</name>
    <dbReference type="NCBI Taxonomy" id="91928"/>
    <lineage>
        <taxon>Eukaryota</taxon>
        <taxon>Fungi</taxon>
        <taxon>Dikarya</taxon>
        <taxon>Ascomycota</taxon>
        <taxon>Pezizomycotina</taxon>
        <taxon>Eurotiomycetes</taxon>
        <taxon>Chaetothyriomycetidae</taxon>
        <taxon>Chaetothyriales</taxon>
        <taxon>Herpotrichiellaceae</taxon>
        <taxon>Exophiala</taxon>
    </lineage>
</organism>
<reference evidence="6 7" key="1">
    <citation type="submission" date="2015-01" db="EMBL/GenBank/DDBJ databases">
        <title>The Genome Sequence of Exophiala spinifera CBS89968.</title>
        <authorList>
            <consortium name="The Broad Institute Genomics Platform"/>
            <person name="Cuomo C."/>
            <person name="de Hoog S."/>
            <person name="Gorbushina A."/>
            <person name="Stielow B."/>
            <person name="Teixiera M."/>
            <person name="Abouelleil A."/>
            <person name="Chapman S.B."/>
            <person name="Priest M."/>
            <person name="Young S.K."/>
            <person name="Wortman J."/>
            <person name="Nusbaum C."/>
            <person name="Birren B."/>
        </authorList>
    </citation>
    <scope>NUCLEOTIDE SEQUENCE [LARGE SCALE GENOMIC DNA]</scope>
    <source>
        <strain evidence="6 7">CBS 89968</strain>
    </source>
</reference>